<reference evidence="2 3" key="1">
    <citation type="submission" date="2024-04" db="EMBL/GenBank/DDBJ databases">
        <title>Phyllosticta paracitricarpa is synonymous to the EU quarantine fungus P. citricarpa based on phylogenomic analyses.</title>
        <authorList>
            <consortium name="Lawrence Berkeley National Laboratory"/>
            <person name="Van Ingen-Buijs V.A."/>
            <person name="Van Westerhoven A.C."/>
            <person name="Haridas S."/>
            <person name="Skiadas P."/>
            <person name="Martin F."/>
            <person name="Groenewald J.Z."/>
            <person name="Crous P.W."/>
            <person name="Seidl M.F."/>
        </authorList>
    </citation>
    <scope>NUCLEOTIDE SEQUENCE [LARGE SCALE GENOMIC DNA]</scope>
    <source>
        <strain evidence="2 3">CBS 123371</strain>
    </source>
</reference>
<feature type="signal peptide" evidence="1">
    <location>
        <begin position="1"/>
        <end position="27"/>
    </location>
</feature>
<keyword evidence="3" id="KW-1185">Reference proteome</keyword>
<sequence>MCPPWCRVAGLACGLLFLMCIKDYASSAVERSKQAAQLSFQDLLIPLPVHPVTRFVQRVFERKNWAVYYRKNQQPNKPGTSQSDENEAHQGHCTCFSERRTSAFALSQALVPLDSTQHLVVCFNTIFLRRTAAPWSRNDESTRKKKKKKK</sequence>
<accession>A0ABR1KKV3</accession>
<comment type="caution">
    <text evidence="2">The sequence shown here is derived from an EMBL/GenBank/DDBJ whole genome shotgun (WGS) entry which is preliminary data.</text>
</comment>
<keyword evidence="1" id="KW-0732">Signal</keyword>
<evidence type="ECO:0008006" key="4">
    <source>
        <dbReference type="Google" id="ProtNLM"/>
    </source>
</evidence>
<evidence type="ECO:0000313" key="3">
    <source>
        <dbReference type="Proteomes" id="UP001363622"/>
    </source>
</evidence>
<gene>
    <name evidence="2" type="ORF">IWZ03DRAFT_360904</name>
</gene>
<name>A0ABR1KKV3_9PEZI</name>
<evidence type="ECO:0000256" key="1">
    <source>
        <dbReference type="SAM" id="SignalP"/>
    </source>
</evidence>
<evidence type="ECO:0000313" key="2">
    <source>
        <dbReference type="EMBL" id="KAK7515774.1"/>
    </source>
</evidence>
<proteinExistence type="predicted"/>
<protein>
    <recommendedName>
        <fullName evidence="4">Secreted protein</fullName>
    </recommendedName>
</protein>
<dbReference type="Proteomes" id="UP001363622">
    <property type="component" value="Unassembled WGS sequence"/>
</dbReference>
<dbReference type="EMBL" id="JBBPHU010000007">
    <property type="protein sequence ID" value="KAK7515774.1"/>
    <property type="molecule type" value="Genomic_DNA"/>
</dbReference>
<organism evidence="2 3">
    <name type="scientific">Phyllosticta citriasiana</name>
    <dbReference type="NCBI Taxonomy" id="595635"/>
    <lineage>
        <taxon>Eukaryota</taxon>
        <taxon>Fungi</taxon>
        <taxon>Dikarya</taxon>
        <taxon>Ascomycota</taxon>
        <taxon>Pezizomycotina</taxon>
        <taxon>Dothideomycetes</taxon>
        <taxon>Dothideomycetes incertae sedis</taxon>
        <taxon>Botryosphaeriales</taxon>
        <taxon>Phyllostictaceae</taxon>
        <taxon>Phyllosticta</taxon>
    </lineage>
</organism>
<feature type="chain" id="PRO_5046971241" description="Secreted protein" evidence="1">
    <location>
        <begin position="28"/>
        <end position="150"/>
    </location>
</feature>